<dbReference type="Proteomes" id="UP000095472">
    <property type="component" value="Chromosome"/>
</dbReference>
<evidence type="ECO:0000313" key="1">
    <source>
        <dbReference type="EMBL" id="XPM65361.1"/>
    </source>
</evidence>
<reference evidence="1 2" key="1">
    <citation type="journal article" date="2016" name="Genome Announc.">
        <title>Draft Genome Sequence of the Thermotolerant Cyanobacterium Desertifilum sp. IPPAS B-1220.</title>
        <authorList>
            <person name="Mironov K.S."/>
            <person name="Sinetova M.A."/>
            <person name="Bolatkhan K."/>
            <person name="Zayadan B.K."/>
            <person name="Ustinova V.V."/>
            <person name="Kupriyanova E.V."/>
            <person name="Skrypnik A.N."/>
            <person name="Gogoleva N.E."/>
            <person name="Gogolev Y.V."/>
            <person name="Los D.A."/>
        </authorList>
    </citation>
    <scope>NUCLEOTIDE SEQUENCE [LARGE SCALE GENOMIC DNA]</scope>
    <source>
        <strain evidence="1 2">IPPAS B-1220</strain>
    </source>
</reference>
<accession>A0ACD5GXP0</accession>
<evidence type="ECO:0000313" key="2">
    <source>
        <dbReference type="Proteomes" id="UP000095472"/>
    </source>
</evidence>
<dbReference type="EMBL" id="CP182909">
    <property type="protein sequence ID" value="XPM65361.1"/>
    <property type="molecule type" value="Genomic_DNA"/>
</dbReference>
<keyword evidence="2" id="KW-1185">Reference proteome</keyword>
<name>A0ACD5GXP0_9CYAN</name>
<protein>
    <submittedName>
        <fullName evidence="1">Uncharacterized protein</fullName>
    </submittedName>
</protein>
<organism evidence="1 2">
    <name type="scientific">Desertifilum tharense IPPAS B-1220</name>
    <dbReference type="NCBI Taxonomy" id="1781255"/>
    <lineage>
        <taxon>Bacteria</taxon>
        <taxon>Bacillati</taxon>
        <taxon>Cyanobacteriota</taxon>
        <taxon>Cyanophyceae</taxon>
        <taxon>Desertifilales</taxon>
        <taxon>Desertifilaceae</taxon>
        <taxon>Desertifilum</taxon>
    </lineage>
</organism>
<proteinExistence type="predicted"/>
<gene>
    <name evidence="1" type="ORF">BH720_006465</name>
</gene>
<sequence length="125" mass="14120">MKRHLLALVACLTIVLNLITSGIAYAQPFTAIALPGFKDIHLTEEQTELVHQLESQLVPQLETILTPEQRESFQEKIQEGSSLRQAFKSMTLSPDQKSQLALAFKSLPKKIFLPLFPQSRKKNSF</sequence>